<evidence type="ECO:0000256" key="2">
    <source>
        <dbReference type="ARBA" id="ARBA00023125"/>
    </source>
</evidence>
<dbReference type="SMART" id="SM00895">
    <property type="entry name" value="FCD"/>
    <property type="match status" value="1"/>
</dbReference>
<feature type="domain" description="HTH gntR-type" evidence="4">
    <location>
        <begin position="21"/>
        <end position="88"/>
    </location>
</feature>
<keyword evidence="2" id="KW-0238">DNA-binding</keyword>
<dbReference type="Gene3D" id="1.20.120.530">
    <property type="entry name" value="GntR ligand-binding domain-like"/>
    <property type="match status" value="1"/>
</dbReference>
<organism evidence="5 6">
    <name type="scientific">Mesorhizobium intechi</name>
    <dbReference type="NCBI Taxonomy" id="537601"/>
    <lineage>
        <taxon>Bacteria</taxon>
        <taxon>Pseudomonadati</taxon>
        <taxon>Pseudomonadota</taxon>
        <taxon>Alphaproteobacteria</taxon>
        <taxon>Hyphomicrobiales</taxon>
        <taxon>Phyllobacteriaceae</taxon>
        <taxon>Mesorhizobium</taxon>
    </lineage>
</organism>
<dbReference type="InterPro" id="IPR036390">
    <property type="entry name" value="WH_DNA-bd_sf"/>
</dbReference>
<dbReference type="SMART" id="SM00345">
    <property type="entry name" value="HTH_GNTR"/>
    <property type="match status" value="1"/>
</dbReference>
<protein>
    <submittedName>
        <fullName evidence="5">GntR family transcriptional regulator</fullName>
    </submittedName>
</protein>
<evidence type="ECO:0000259" key="4">
    <source>
        <dbReference type="PROSITE" id="PS50949"/>
    </source>
</evidence>
<gene>
    <name evidence="5" type="ORF">C1D09_002085</name>
</gene>
<dbReference type="EMBL" id="PNOT02000030">
    <property type="protein sequence ID" value="TSE13806.1"/>
    <property type="molecule type" value="Genomic_DNA"/>
</dbReference>
<dbReference type="InterPro" id="IPR000524">
    <property type="entry name" value="Tscrpt_reg_HTH_GntR"/>
</dbReference>
<dbReference type="PANTHER" id="PTHR43537:SF39">
    <property type="entry name" value="HTH-TYPE TRANSCRIPTIONAL REGULATOR MCBR"/>
    <property type="match status" value="1"/>
</dbReference>
<dbReference type="SUPFAM" id="SSF46785">
    <property type="entry name" value="Winged helix' DNA-binding domain"/>
    <property type="match status" value="1"/>
</dbReference>
<proteinExistence type="predicted"/>
<accession>A0A8T9AXR0</accession>
<dbReference type="GO" id="GO:0003677">
    <property type="term" value="F:DNA binding"/>
    <property type="evidence" value="ECO:0007669"/>
    <property type="project" value="UniProtKB-KW"/>
</dbReference>
<name>A0A8T9AXR0_9HYPH</name>
<dbReference type="Proteomes" id="UP000235507">
    <property type="component" value="Unassembled WGS sequence"/>
</dbReference>
<dbReference type="OrthoDB" id="9815654at2"/>
<dbReference type="Pfam" id="PF00392">
    <property type="entry name" value="GntR"/>
    <property type="match status" value="1"/>
</dbReference>
<dbReference type="AlphaFoldDB" id="A0A8T9AXR0"/>
<evidence type="ECO:0000256" key="1">
    <source>
        <dbReference type="ARBA" id="ARBA00023015"/>
    </source>
</evidence>
<dbReference type="PROSITE" id="PS50949">
    <property type="entry name" value="HTH_GNTR"/>
    <property type="match status" value="1"/>
</dbReference>
<keyword evidence="6" id="KW-1185">Reference proteome</keyword>
<evidence type="ECO:0000313" key="5">
    <source>
        <dbReference type="EMBL" id="TSE13806.1"/>
    </source>
</evidence>
<dbReference type="RefSeq" id="WP_143972758.1">
    <property type="nucleotide sequence ID" value="NZ_PNOT02000030.1"/>
</dbReference>
<dbReference type="SUPFAM" id="SSF48008">
    <property type="entry name" value="GntR ligand-binding domain-like"/>
    <property type="match status" value="1"/>
</dbReference>
<dbReference type="InterPro" id="IPR011711">
    <property type="entry name" value="GntR_C"/>
</dbReference>
<dbReference type="InterPro" id="IPR008920">
    <property type="entry name" value="TF_FadR/GntR_C"/>
</dbReference>
<keyword evidence="3" id="KW-0804">Transcription</keyword>
<comment type="caution">
    <text evidence="5">The sequence shown here is derived from an EMBL/GenBank/DDBJ whole genome shotgun (WGS) entry which is preliminary data.</text>
</comment>
<dbReference type="GO" id="GO:0003700">
    <property type="term" value="F:DNA-binding transcription factor activity"/>
    <property type="evidence" value="ECO:0007669"/>
    <property type="project" value="InterPro"/>
</dbReference>
<dbReference type="Pfam" id="PF07729">
    <property type="entry name" value="FCD"/>
    <property type="match status" value="1"/>
</dbReference>
<evidence type="ECO:0000313" key="6">
    <source>
        <dbReference type="Proteomes" id="UP000235507"/>
    </source>
</evidence>
<sequence>MSKAASTIAVSTSPVTRLEQGSLSMRCYVALRQSLMEGRFRPGERLVVQDLAEMMGASATPVREACLRLVSEQALELRSGRFVTVPDLTVTRLTELMTIRIALEGLAAELAASRIGQERIDELRKINERYVSAEKGKNTEAAITANRQFHFGACEASGLRMLFAQIETLWVSMGPIHSIYYGGMPLIHFGGEEHLNVLQAFADRDGAAAREALQRDIKLGAENILSFIQRNGA</sequence>
<evidence type="ECO:0000256" key="3">
    <source>
        <dbReference type="ARBA" id="ARBA00023163"/>
    </source>
</evidence>
<dbReference type="Gene3D" id="1.10.10.10">
    <property type="entry name" value="Winged helix-like DNA-binding domain superfamily/Winged helix DNA-binding domain"/>
    <property type="match status" value="1"/>
</dbReference>
<reference evidence="5" key="1">
    <citation type="submission" date="2019-07" db="EMBL/GenBank/DDBJ databases">
        <title>Mesorhizobum intechiensis sp. nov. isolated from nodules of Lotus tenuis growing in lowlands of the Flooding Pampa, Argentina.</title>
        <authorList>
            <person name="Estrella M.J."/>
            <person name="Torres Tejerizo G.A."/>
            <person name="Cumpa Velazquez L.M."/>
            <person name="Fontana F."/>
            <person name="Hansen L."/>
            <person name="Pistorio M."/>
            <person name="Sannazzaro A.I."/>
        </authorList>
    </citation>
    <scope>NUCLEOTIDE SEQUENCE</scope>
    <source>
        <strain evidence="5">BD68</strain>
    </source>
</reference>
<dbReference type="PANTHER" id="PTHR43537">
    <property type="entry name" value="TRANSCRIPTIONAL REGULATOR, GNTR FAMILY"/>
    <property type="match status" value="1"/>
</dbReference>
<dbReference type="InterPro" id="IPR036388">
    <property type="entry name" value="WH-like_DNA-bd_sf"/>
</dbReference>
<keyword evidence="1" id="KW-0805">Transcription regulation</keyword>